<gene>
    <name evidence="1" type="ORF">BJ138DRAFT_581832</name>
</gene>
<dbReference type="Proteomes" id="UP000790377">
    <property type="component" value="Unassembled WGS sequence"/>
</dbReference>
<accession>A0ACB8AKT1</accession>
<evidence type="ECO:0000313" key="2">
    <source>
        <dbReference type="Proteomes" id="UP000790377"/>
    </source>
</evidence>
<evidence type="ECO:0000313" key="1">
    <source>
        <dbReference type="EMBL" id="KAH7913613.1"/>
    </source>
</evidence>
<organism evidence="1 2">
    <name type="scientific">Hygrophoropsis aurantiaca</name>
    <dbReference type="NCBI Taxonomy" id="72124"/>
    <lineage>
        <taxon>Eukaryota</taxon>
        <taxon>Fungi</taxon>
        <taxon>Dikarya</taxon>
        <taxon>Basidiomycota</taxon>
        <taxon>Agaricomycotina</taxon>
        <taxon>Agaricomycetes</taxon>
        <taxon>Agaricomycetidae</taxon>
        <taxon>Boletales</taxon>
        <taxon>Coniophorineae</taxon>
        <taxon>Hygrophoropsidaceae</taxon>
        <taxon>Hygrophoropsis</taxon>
    </lineage>
</organism>
<comment type="caution">
    <text evidence="1">The sequence shown here is derived from an EMBL/GenBank/DDBJ whole genome shotgun (WGS) entry which is preliminary data.</text>
</comment>
<name>A0ACB8AKT1_9AGAM</name>
<dbReference type="EMBL" id="MU267627">
    <property type="protein sequence ID" value="KAH7913613.1"/>
    <property type="molecule type" value="Genomic_DNA"/>
</dbReference>
<proteinExistence type="predicted"/>
<keyword evidence="2" id="KW-1185">Reference proteome</keyword>
<reference evidence="1" key="1">
    <citation type="journal article" date="2021" name="New Phytol.">
        <title>Evolutionary innovations through gain and loss of genes in the ectomycorrhizal Boletales.</title>
        <authorList>
            <person name="Wu G."/>
            <person name="Miyauchi S."/>
            <person name="Morin E."/>
            <person name="Kuo A."/>
            <person name="Drula E."/>
            <person name="Varga T."/>
            <person name="Kohler A."/>
            <person name="Feng B."/>
            <person name="Cao Y."/>
            <person name="Lipzen A."/>
            <person name="Daum C."/>
            <person name="Hundley H."/>
            <person name="Pangilinan J."/>
            <person name="Johnson J."/>
            <person name="Barry K."/>
            <person name="LaButti K."/>
            <person name="Ng V."/>
            <person name="Ahrendt S."/>
            <person name="Min B."/>
            <person name="Choi I.G."/>
            <person name="Park H."/>
            <person name="Plett J.M."/>
            <person name="Magnuson J."/>
            <person name="Spatafora J.W."/>
            <person name="Nagy L.G."/>
            <person name="Henrissat B."/>
            <person name="Grigoriev I.V."/>
            <person name="Yang Z.L."/>
            <person name="Xu J."/>
            <person name="Martin F.M."/>
        </authorList>
    </citation>
    <scope>NUCLEOTIDE SEQUENCE</scope>
    <source>
        <strain evidence="1">ATCC 28755</strain>
    </source>
</reference>
<protein>
    <submittedName>
        <fullName evidence="1">Uncharacterized protein</fullName>
    </submittedName>
</protein>
<sequence>MLLVNLSLLFASTLAFNASTRPPNPPPSKDEQLKVPVFDHLFVKVFKWFPPIVASVPCIAATAVGLASKLPSPTSSQILSVLLPAGHLPDLTPDRYLIASAVLTVTASLGRIWCFRVLGRYFTYNLGIQKDHRLVTSGPYSFVRHPSYTAALLGLTGISLTHVSPSSFARSCGWLDTPVGRFLAGLWFLHYLWGLSVVFTRLNREDTMLKKGFGDEWEQYAAKVPNRLIPWIY</sequence>